<sequence length="177" mass="21167">MKELYCYYDEVFKDYLSDGVFLHKCYIIENISINKESKNINKKKIAFFIKSKEEIEINFNISRNDVPYIRGFYDELQTCENFNKKHLNPFYNYWLSNLKKTSKEEVDMKLSQIGRDYNIIFLTSLEEIKEIKKIYVEYKEKSKKEENVTFSEIAESVSILLEKIISGINEILNEISE</sequence>
<dbReference type="Proteomes" id="UP000003964">
    <property type="component" value="Unassembled WGS sequence"/>
</dbReference>
<proteinExistence type="predicted"/>
<dbReference type="AlphaFoldDB" id="D6LEL8"/>
<dbReference type="EMBL" id="GG770381">
    <property type="protein sequence ID" value="EFG28603.2"/>
    <property type="molecule type" value="Genomic_DNA"/>
</dbReference>
<name>D6LEL8_9FUSO</name>
<dbReference type="RefSeq" id="WP_008820181.1">
    <property type="nucleotide sequence ID" value="NZ_GG770381.1"/>
</dbReference>
<organism evidence="1 2">
    <name type="scientific">Fusobacterium periodonticum 1_1_41FAA</name>
    <dbReference type="NCBI Taxonomy" id="469621"/>
    <lineage>
        <taxon>Bacteria</taxon>
        <taxon>Fusobacteriati</taxon>
        <taxon>Fusobacteriota</taxon>
        <taxon>Fusobacteriia</taxon>
        <taxon>Fusobacteriales</taxon>
        <taxon>Fusobacteriaceae</taxon>
        <taxon>Fusobacterium</taxon>
    </lineage>
</organism>
<accession>D6LEL8</accession>
<gene>
    <name evidence="1" type="ORF">HMPREF0400_00154</name>
</gene>
<protein>
    <submittedName>
        <fullName evidence="1">Uncharacterized protein</fullName>
    </submittedName>
</protein>
<evidence type="ECO:0000313" key="1">
    <source>
        <dbReference type="EMBL" id="EFG28603.2"/>
    </source>
</evidence>
<evidence type="ECO:0000313" key="2">
    <source>
        <dbReference type="Proteomes" id="UP000003964"/>
    </source>
</evidence>
<reference evidence="1 2" key="1">
    <citation type="submission" date="2010-03" db="EMBL/GenBank/DDBJ databases">
        <title>The Genome Sequence of Fusobacterium sp. 1_1_41FAA.</title>
        <authorList>
            <consortium name="The Broad Institute Genome Sequencing Platform"/>
            <person name="Ward D."/>
            <person name="Earl A."/>
            <person name="Feldgarden M."/>
            <person name="Gevers D."/>
            <person name="Young S.K."/>
            <person name="Zeng Q."/>
            <person name="Koehrsen M."/>
            <person name="Alvarado L."/>
            <person name="Berlin A."/>
            <person name="Borenstein D."/>
            <person name="Chapman S."/>
            <person name="Chen Z."/>
            <person name="Engels R."/>
            <person name="Freedman E."/>
            <person name="Gellesch M."/>
            <person name="Goldberg J."/>
            <person name="Griggs A."/>
            <person name="Gujja S."/>
            <person name="Heilman E."/>
            <person name="Heiman D."/>
            <person name="Hepburn T."/>
            <person name="Howarth C."/>
            <person name="Jen D."/>
            <person name="Larson L."/>
            <person name="Mehta T."/>
            <person name="Park D."/>
            <person name="Pearson M."/>
            <person name="Richards J."/>
            <person name="Roberts A."/>
            <person name="Saif S."/>
            <person name="Shea T."/>
            <person name="Shenoy N."/>
            <person name="Sisk P."/>
            <person name="Stolte C."/>
            <person name="Sykes S."/>
            <person name="Walk T."/>
            <person name="White J."/>
            <person name="Yandava C."/>
            <person name="Strauss J.C."/>
            <person name="Ambrose C.E."/>
            <person name="Allen-Vercoe E."/>
            <person name="Haas B."/>
            <person name="Henn M.R."/>
            <person name="Nusbaum C."/>
            <person name="Birren B."/>
        </authorList>
    </citation>
    <scope>NUCLEOTIDE SEQUENCE [LARGE SCALE GENOMIC DNA]</scope>
    <source>
        <strain evidence="1 2">1_1_41FAA</strain>
    </source>
</reference>